<dbReference type="PROSITE" id="PS00061">
    <property type="entry name" value="ADH_SHORT"/>
    <property type="match status" value="1"/>
</dbReference>
<gene>
    <name evidence="4" type="ORF">AY602_11010</name>
</gene>
<dbReference type="RefSeq" id="WP_041627877.1">
    <property type="nucleotide sequence ID" value="NZ_LSZF01000009.1"/>
</dbReference>
<dbReference type="Proteomes" id="UP000197692">
    <property type="component" value="Unassembled WGS sequence"/>
</dbReference>
<evidence type="ECO:0000313" key="5">
    <source>
        <dbReference type="Proteomes" id="UP000197692"/>
    </source>
</evidence>
<dbReference type="PANTHER" id="PTHR43391">
    <property type="entry name" value="RETINOL DEHYDROGENASE-RELATED"/>
    <property type="match status" value="1"/>
</dbReference>
<name>A0A854NMS2_CORDP</name>
<reference evidence="5" key="1">
    <citation type="submission" date="2016-02" db="EMBL/GenBank/DDBJ databases">
        <title>Genomic analyses of a collection of pathogenic Corynebacterium diphtheriae.</title>
        <authorList>
            <person name="Sangal V."/>
            <person name="Titov L."/>
        </authorList>
    </citation>
    <scope>NUCLEOTIDE SEQUENCE [LARGE SCALE GENOMIC DNA]</scope>
    <source>
        <strain evidence="5">1438</strain>
    </source>
</reference>
<dbReference type="AlphaFoldDB" id="A0A854NMS2"/>
<dbReference type="GO" id="GO:0005829">
    <property type="term" value="C:cytosol"/>
    <property type="evidence" value="ECO:0007669"/>
    <property type="project" value="TreeGrafter"/>
</dbReference>
<dbReference type="InterPro" id="IPR020904">
    <property type="entry name" value="Sc_DH/Rdtase_CS"/>
</dbReference>
<organism evidence="4 5">
    <name type="scientific">Corynebacterium diphtheriae bv. mitis</name>
    <dbReference type="NCBI Taxonomy" id="1806053"/>
    <lineage>
        <taxon>Bacteria</taxon>
        <taxon>Bacillati</taxon>
        <taxon>Actinomycetota</taxon>
        <taxon>Actinomycetes</taxon>
        <taxon>Mycobacteriales</taxon>
        <taxon>Corynebacteriaceae</taxon>
        <taxon>Corynebacterium</taxon>
    </lineage>
</organism>
<sequence length="258" mass="28175">MSYNMEKVTETVVIVGASSEIAGRIAINLACNRDFVLLARQSERLTTRGGLMSVLKELGARSVEVREFNATDFTSIRPIISQIPRIDHAVVSFGILGDQNKAESDEAHAAEIATIDYTSQIVALTVLADIMKRQTHTSTITVFSSIAGWRPRRANYVYGSTKAGLDAFSQGLADSLHGSSVKMIIARPGFVIGHMTRGMKPAPMSVTPNIVAEAICSAITRSTKEKSTSTTLWIPSKLAILATIMKLVPRRIWRKMPR</sequence>
<dbReference type="Pfam" id="PF00106">
    <property type="entry name" value="adh_short"/>
    <property type="match status" value="1"/>
</dbReference>
<evidence type="ECO:0000256" key="1">
    <source>
        <dbReference type="ARBA" id="ARBA00006484"/>
    </source>
</evidence>
<comment type="similarity">
    <text evidence="1">Belongs to the short-chain dehydrogenases/reductases (SDR) family.</text>
</comment>
<dbReference type="Gene3D" id="3.40.50.720">
    <property type="entry name" value="NAD(P)-binding Rossmann-like Domain"/>
    <property type="match status" value="1"/>
</dbReference>
<dbReference type="PANTHER" id="PTHR43391:SF14">
    <property type="entry name" value="DEHYDROGENASE_REDUCTASE SDR FAMILY PROTEIN 7-LIKE"/>
    <property type="match status" value="1"/>
</dbReference>
<proteinExistence type="inferred from homology"/>
<dbReference type="EMBL" id="LSZF01000009">
    <property type="protein sequence ID" value="OWM35721.1"/>
    <property type="molecule type" value="Genomic_DNA"/>
</dbReference>
<keyword evidence="2" id="KW-0521">NADP</keyword>
<protein>
    <submittedName>
        <fullName evidence="4">Oxidoreductase</fullName>
    </submittedName>
</protein>
<dbReference type="InterPro" id="IPR036291">
    <property type="entry name" value="NAD(P)-bd_dom_sf"/>
</dbReference>
<evidence type="ECO:0000256" key="2">
    <source>
        <dbReference type="ARBA" id="ARBA00022857"/>
    </source>
</evidence>
<comment type="caution">
    <text evidence="4">The sequence shown here is derived from an EMBL/GenBank/DDBJ whole genome shotgun (WGS) entry which is preliminary data.</text>
</comment>
<keyword evidence="3" id="KW-0560">Oxidoreductase</keyword>
<dbReference type="GO" id="GO:0016491">
    <property type="term" value="F:oxidoreductase activity"/>
    <property type="evidence" value="ECO:0007669"/>
    <property type="project" value="UniProtKB-KW"/>
</dbReference>
<dbReference type="SUPFAM" id="SSF51735">
    <property type="entry name" value="NAD(P)-binding Rossmann-fold domains"/>
    <property type="match status" value="1"/>
</dbReference>
<dbReference type="InterPro" id="IPR002347">
    <property type="entry name" value="SDR_fam"/>
</dbReference>
<evidence type="ECO:0000313" key="4">
    <source>
        <dbReference type="EMBL" id="OWM35721.1"/>
    </source>
</evidence>
<dbReference type="NCBIfam" id="NF004110">
    <property type="entry name" value="PRK05599.1"/>
    <property type="match status" value="1"/>
</dbReference>
<accession>A0A854NMS2</accession>
<evidence type="ECO:0000256" key="3">
    <source>
        <dbReference type="ARBA" id="ARBA00023002"/>
    </source>
</evidence>